<protein>
    <submittedName>
        <fullName evidence="1">Cysteine-rich CWC family protein</fullName>
    </submittedName>
</protein>
<reference evidence="2" key="1">
    <citation type="journal article" date="2019" name="Int. J. Syst. Evol. Microbiol.">
        <title>The Global Catalogue of Microorganisms (GCM) 10K type strain sequencing project: providing services to taxonomists for standard genome sequencing and annotation.</title>
        <authorList>
            <consortium name="The Broad Institute Genomics Platform"/>
            <consortium name="The Broad Institute Genome Sequencing Center for Infectious Disease"/>
            <person name="Wu L."/>
            <person name="Ma J."/>
        </authorList>
    </citation>
    <scope>NUCLEOTIDE SEQUENCE [LARGE SCALE GENOMIC DNA]</scope>
    <source>
        <strain evidence="2">JCM 17066</strain>
    </source>
</reference>
<comment type="caution">
    <text evidence="1">The sequence shown here is derived from an EMBL/GenBank/DDBJ whole genome shotgun (WGS) entry which is preliminary data.</text>
</comment>
<sequence>MAQCPGCQQQFQCGVEQHADTPCWCSALPPLLNLPQAGGAAAPQCYCPACLQRLWASRNYASPVPGNPL</sequence>
<dbReference type="Proteomes" id="UP001596045">
    <property type="component" value="Unassembled WGS sequence"/>
</dbReference>
<accession>A0ABW0M6A5</accession>
<keyword evidence="2" id="KW-1185">Reference proteome</keyword>
<evidence type="ECO:0000313" key="1">
    <source>
        <dbReference type="EMBL" id="MFC5473140.1"/>
    </source>
</evidence>
<proteinExistence type="predicted"/>
<dbReference type="EMBL" id="JBHSMT010000008">
    <property type="protein sequence ID" value="MFC5473140.1"/>
    <property type="molecule type" value="Genomic_DNA"/>
</dbReference>
<evidence type="ECO:0000313" key="2">
    <source>
        <dbReference type="Proteomes" id="UP001596045"/>
    </source>
</evidence>
<dbReference type="InterPro" id="IPR032720">
    <property type="entry name" value="Cys_rich_CWC"/>
</dbReference>
<name>A0ABW0M6A5_9BURK</name>
<gene>
    <name evidence="1" type="ORF">ACFPM8_04140</name>
</gene>
<dbReference type="Pfam" id="PF14375">
    <property type="entry name" value="Cys_rich_CWC"/>
    <property type="match status" value="1"/>
</dbReference>
<dbReference type="RefSeq" id="WP_378995254.1">
    <property type="nucleotide sequence ID" value="NZ_JBHSMT010000008.1"/>
</dbReference>
<organism evidence="1 2">
    <name type="scientific">Paraherbaspirillum soli</name>
    <dbReference type="NCBI Taxonomy" id="631222"/>
    <lineage>
        <taxon>Bacteria</taxon>
        <taxon>Pseudomonadati</taxon>
        <taxon>Pseudomonadota</taxon>
        <taxon>Betaproteobacteria</taxon>
        <taxon>Burkholderiales</taxon>
        <taxon>Oxalobacteraceae</taxon>
        <taxon>Paraherbaspirillum</taxon>
    </lineage>
</organism>